<dbReference type="EMBL" id="AEPD01000007">
    <property type="protein sequence ID" value="EFU31745.1"/>
    <property type="molecule type" value="Genomic_DNA"/>
</dbReference>
<reference evidence="2 3" key="1">
    <citation type="submission" date="2010-10" db="EMBL/GenBank/DDBJ databases">
        <authorList>
            <person name="Muzny D."/>
            <person name="Qin X."/>
            <person name="Deng J."/>
            <person name="Jiang H."/>
            <person name="Liu Y."/>
            <person name="Qu J."/>
            <person name="Song X.-Z."/>
            <person name="Zhang L."/>
            <person name="Thornton R."/>
            <person name="Coyle M."/>
            <person name="Francisco L."/>
            <person name="Jackson L."/>
            <person name="Javaid M."/>
            <person name="Korchina V."/>
            <person name="Kovar C."/>
            <person name="Mata R."/>
            <person name="Mathew T."/>
            <person name="Ngo R."/>
            <person name="Nguyen L."/>
            <person name="Nguyen N."/>
            <person name="Okwuonu G."/>
            <person name="Ongeri F."/>
            <person name="Pham C."/>
            <person name="Simmons D."/>
            <person name="Wilczek-Boney K."/>
            <person name="Hale W."/>
            <person name="Jakkamsetti A."/>
            <person name="Pham P."/>
            <person name="Ruth R."/>
            <person name="San Lucas F."/>
            <person name="Warren J."/>
            <person name="Zhang J."/>
            <person name="Zhao Z."/>
            <person name="Zhou C."/>
            <person name="Zhu D."/>
            <person name="Lee S."/>
            <person name="Bess C."/>
            <person name="Blankenburg K."/>
            <person name="Forbes L."/>
            <person name="Fu Q."/>
            <person name="Gubbala S."/>
            <person name="Hirani K."/>
            <person name="Jayaseelan J.C."/>
            <person name="Lara F."/>
            <person name="Munidasa M."/>
            <person name="Palculict T."/>
            <person name="Patil S."/>
            <person name="Pu L.-L."/>
            <person name="Saada N."/>
            <person name="Tang L."/>
            <person name="Weissenberger G."/>
            <person name="Zhu Y."/>
            <person name="Hemphill L."/>
            <person name="Shang Y."/>
            <person name="Youmans B."/>
            <person name="Ayvaz T."/>
            <person name="Ross M."/>
            <person name="Santibanez J."/>
            <person name="Aqrawi P."/>
            <person name="Gross S."/>
            <person name="Joshi V."/>
            <person name="Fowler G."/>
            <person name="Nazareth L."/>
            <person name="Reid J."/>
            <person name="Worley K."/>
            <person name="Petrosino J."/>
            <person name="Highlander S."/>
            <person name="Gibbs R."/>
        </authorList>
    </citation>
    <scope>NUCLEOTIDE SEQUENCE [LARGE SCALE GENOMIC DNA]</scope>
    <source>
        <strain evidence="2 3">ATCC 33574</strain>
    </source>
</reference>
<keyword evidence="3" id="KW-1185">Reference proteome</keyword>
<accession>E6K3X5</accession>
<evidence type="ECO:0000313" key="2">
    <source>
        <dbReference type="EMBL" id="EFU31745.1"/>
    </source>
</evidence>
<feature type="region of interest" description="Disordered" evidence="1">
    <location>
        <begin position="1"/>
        <end position="25"/>
    </location>
</feature>
<protein>
    <submittedName>
        <fullName evidence="2">Uncharacterized protein</fullName>
    </submittedName>
</protein>
<comment type="caution">
    <text evidence="2">The sequence shown here is derived from an EMBL/GenBank/DDBJ whole genome shotgun (WGS) entry which is preliminary data.</text>
</comment>
<dbReference type="Proteomes" id="UP000003112">
    <property type="component" value="Unassembled WGS sequence"/>
</dbReference>
<evidence type="ECO:0000313" key="3">
    <source>
        <dbReference type="Proteomes" id="UP000003112"/>
    </source>
</evidence>
<dbReference type="AlphaFoldDB" id="E6K3X5"/>
<dbReference type="HOGENOM" id="CLU_2992846_0_0_10"/>
<evidence type="ECO:0000256" key="1">
    <source>
        <dbReference type="SAM" id="MobiDB-lite"/>
    </source>
</evidence>
<sequence length="57" mass="6588">MRIDNRQSHRPHHGMAERIHQRGGLRKHSFFVCPSPPNNASGLHTHVDLCIKIRPRS</sequence>
<dbReference type="STRING" id="873513.HMPREF6485_0311"/>
<name>E6K3X5_9BACT</name>
<gene>
    <name evidence="2" type="ORF">HMPREF6485_0311</name>
</gene>
<proteinExistence type="predicted"/>
<organism evidence="2 3">
    <name type="scientific">Segatella buccae ATCC 33574</name>
    <dbReference type="NCBI Taxonomy" id="873513"/>
    <lineage>
        <taxon>Bacteria</taxon>
        <taxon>Pseudomonadati</taxon>
        <taxon>Bacteroidota</taxon>
        <taxon>Bacteroidia</taxon>
        <taxon>Bacteroidales</taxon>
        <taxon>Prevotellaceae</taxon>
        <taxon>Segatella</taxon>
    </lineage>
</organism>